<protein>
    <submittedName>
        <fullName evidence="3">Uncharacterized protein</fullName>
    </submittedName>
</protein>
<dbReference type="Proteomes" id="UP000724874">
    <property type="component" value="Unassembled WGS sequence"/>
</dbReference>
<evidence type="ECO:0000313" key="4">
    <source>
        <dbReference type="Proteomes" id="UP000724874"/>
    </source>
</evidence>
<dbReference type="AlphaFoldDB" id="A0A9P5NJK8"/>
<organism evidence="3 4">
    <name type="scientific">Gymnopilus junonius</name>
    <name type="common">Spectacular rustgill mushroom</name>
    <name type="synonym">Gymnopilus spectabilis subsp. junonius</name>
    <dbReference type="NCBI Taxonomy" id="109634"/>
    <lineage>
        <taxon>Eukaryota</taxon>
        <taxon>Fungi</taxon>
        <taxon>Dikarya</taxon>
        <taxon>Basidiomycota</taxon>
        <taxon>Agaricomycotina</taxon>
        <taxon>Agaricomycetes</taxon>
        <taxon>Agaricomycetidae</taxon>
        <taxon>Agaricales</taxon>
        <taxon>Agaricineae</taxon>
        <taxon>Hymenogastraceae</taxon>
        <taxon>Gymnopilus</taxon>
    </lineage>
</organism>
<dbReference type="EMBL" id="JADNYJ010000074">
    <property type="protein sequence ID" value="KAF8890792.1"/>
    <property type="molecule type" value="Genomic_DNA"/>
</dbReference>
<feature type="transmembrane region" description="Helical" evidence="2">
    <location>
        <begin position="48"/>
        <end position="67"/>
    </location>
</feature>
<keyword evidence="4" id="KW-1185">Reference proteome</keyword>
<evidence type="ECO:0000256" key="1">
    <source>
        <dbReference type="SAM" id="MobiDB-lite"/>
    </source>
</evidence>
<feature type="compositionally biased region" description="Low complexity" evidence="1">
    <location>
        <begin position="10"/>
        <end position="20"/>
    </location>
</feature>
<comment type="caution">
    <text evidence="3">The sequence shown here is derived from an EMBL/GenBank/DDBJ whole genome shotgun (WGS) entry which is preliminary data.</text>
</comment>
<keyword evidence="2" id="KW-0472">Membrane</keyword>
<gene>
    <name evidence="3" type="ORF">CPB84DRAFT_1389624</name>
</gene>
<evidence type="ECO:0000313" key="3">
    <source>
        <dbReference type="EMBL" id="KAF8890792.1"/>
    </source>
</evidence>
<proteinExistence type="predicted"/>
<evidence type="ECO:0000256" key="2">
    <source>
        <dbReference type="SAM" id="Phobius"/>
    </source>
</evidence>
<accession>A0A9P5NJK8</accession>
<keyword evidence="2" id="KW-0812">Transmembrane</keyword>
<dbReference type="OrthoDB" id="2974599at2759"/>
<keyword evidence="2" id="KW-1133">Transmembrane helix</keyword>
<feature type="region of interest" description="Disordered" evidence="1">
    <location>
        <begin position="1"/>
        <end position="21"/>
    </location>
</feature>
<reference evidence="3" key="1">
    <citation type="submission" date="2020-11" db="EMBL/GenBank/DDBJ databases">
        <authorList>
            <consortium name="DOE Joint Genome Institute"/>
            <person name="Ahrendt S."/>
            <person name="Riley R."/>
            <person name="Andreopoulos W."/>
            <person name="LaButti K."/>
            <person name="Pangilinan J."/>
            <person name="Ruiz-duenas F.J."/>
            <person name="Barrasa J.M."/>
            <person name="Sanchez-Garcia M."/>
            <person name="Camarero S."/>
            <person name="Miyauchi S."/>
            <person name="Serrano A."/>
            <person name="Linde D."/>
            <person name="Babiker R."/>
            <person name="Drula E."/>
            <person name="Ayuso-Fernandez I."/>
            <person name="Pacheco R."/>
            <person name="Padilla G."/>
            <person name="Ferreira P."/>
            <person name="Barriuso J."/>
            <person name="Kellner H."/>
            <person name="Castanera R."/>
            <person name="Alfaro M."/>
            <person name="Ramirez L."/>
            <person name="Pisabarro A.G."/>
            <person name="Kuo A."/>
            <person name="Tritt A."/>
            <person name="Lipzen A."/>
            <person name="He G."/>
            <person name="Yan M."/>
            <person name="Ng V."/>
            <person name="Cullen D."/>
            <person name="Martin F."/>
            <person name="Rosso M.-N."/>
            <person name="Henrissat B."/>
            <person name="Hibbett D."/>
            <person name="Martinez A.T."/>
            <person name="Grigoriev I.V."/>
        </authorList>
    </citation>
    <scope>NUCLEOTIDE SEQUENCE</scope>
    <source>
        <strain evidence="3">AH 44721</strain>
    </source>
</reference>
<sequence>MDLRIRAPQATTSSTAANASPFFPDPSTFHAPQSSNQTGGLAKSVLEYLFLSVALLIVGCTVFRRVVKLKRTHQPLRTFFQAENGRENPSLLRSRSYPRTTGLPPVTNNDRRPYPPYPDPFLTGFPPVHLGHSARRTTAGDIDDRGRRLADRTVELDHDQGLGDKDALPAYELYGGPPKYVELELQSRLLGMLHQICLEL</sequence>
<name>A0A9P5NJK8_GYMJU</name>
<feature type="region of interest" description="Disordered" evidence="1">
    <location>
        <begin position="87"/>
        <end position="112"/>
    </location>
</feature>